<protein>
    <submittedName>
        <fullName evidence="1">Uncharacterized protein</fullName>
    </submittedName>
</protein>
<accession>A0A8J8N998</accession>
<sequence length="106" mass="11585">MPLLFRGQNHQLPFGNPQPQFQQQSFQPLDATHQNTPVPIAMQAELYPLIPQSKPPNPAPTQGAVVSPIPSSFSSIKAESIMLSASLRSKITVMQLRNQTLLAANL</sequence>
<dbReference type="EMBL" id="RRYP01033924">
    <property type="protein sequence ID" value="TNV70678.1"/>
    <property type="molecule type" value="Genomic_DNA"/>
</dbReference>
<evidence type="ECO:0000313" key="2">
    <source>
        <dbReference type="Proteomes" id="UP000785679"/>
    </source>
</evidence>
<dbReference type="Proteomes" id="UP000785679">
    <property type="component" value="Unassembled WGS sequence"/>
</dbReference>
<keyword evidence="2" id="KW-1185">Reference proteome</keyword>
<reference evidence="1" key="1">
    <citation type="submission" date="2019-06" db="EMBL/GenBank/DDBJ databases">
        <authorList>
            <person name="Zheng W."/>
        </authorList>
    </citation>
    <scope>NUCLEOTIDE SEQUENCE</scope>
    <source>
        <strain evidence="1">QDHG01</strain>
    </source>
</reference>
<organism evidence="1 2">
    <name type="scientific">Halteria grandinella</name>
    <dbReference type="NCBI Taxonomy" id="5974"/>
    <lineage>
        <taxon>Eukaryota</taxon>
        <taxon>Sar</taxon>
        <taxon>Alveolata</taxon>
        <taxon>Ciliophora</taxon>
        <taxon>Intramacronucleata</taxon>
        <taxon>Spirotrichea</taxon>
        <taxon>Stichotrichia</taxon>
        <taxon>Sporadotrichida</taxon>
        <taxon>Halteriidae</taxon>
        <taxon>Halteria</taxon>
    </lineage>
</organism>
<proteinExistence type="predicted"/>
<name>A0A8J8N998_HALGN</name>
<evidence type="ECO:0000313" key="1">
    <source>
        <dbReference type="EMBL" id="TNV70678.1"/>
    </source>
</evidence>
<dbReference type="AlphaFoldDB" id="A0A8J8N998"/>
<gene>
    <name evidence="1" type="ORF">FGO68_gene4061</name>
</gene>
<comment type="caution">
    <text evidence="1">The sequence shown here is derived from an EMBL/GenBank/DDBJ whole genome shotgun (WGS) entry which is preliminary data.</text>
</comment>